<evidence type="ECO:0000313" key="5">
    <source>
        <dbReference type="RefSeq" id="XP_033574555.1"/>
    </source>
</evidence>
<protein>
    <submittedName>
        <fullName evidence="3 5">Uncharacterized protein</fullName>
    </submittedName>
</protein>
<evidence type="ECO:0000313" key="4">
    <source>
        <dbReference type="Proteomes" id="UP000504636"/>
    </source>
</evidence>
<reference evidence="3 5" key="1">
    <citation type="journal article" date="2020" name="Stud. Mycol.">
        <title>101 Dothideomycetes genomes: a test case for predicting lifestyles and emergence of pathogens.</title>
        <authorList>
            <person name="Haridas S."/>
            <person name="Albert R."/>
            <person name="Binder M."/>
            <person name="Bloem J."/>
            <person name="Labutti K."/>
            <person name="Salamov A."/>
            <person name="Andreopoulos B."/>
            <person name="Baker S."/>
            <person name="Barry K."/>
            <person name="Bills G."/>
            <person name="Bluhm B."/>
            <person name="Cannon C."/>
            <person name="Castanera R."/>
            <person name="Culley D."/>
            <person name="Daum C."/>
            <person name="Ezra D."/>
            <person name="Gonzalez J."/>
            <person name="Henrissat B."/>
            <person name="Kuo A."/>
            <person name="Liang C."/>
            <person name="Lipzen A."/>
            <person name="Lutzoni F."/>
            <person name="Magnuson J."/>
            <person name="Mondo S."/>
            <person name="Nolan M."/>
            <person name="Ohm R."/>
            <person name="Pangilinan J."/>
            <person name="Park H.-J."/>
            <person name="Ramirez L."/>
            <person name="Alfaro M."/>
            <person name="Sun H."/>
            <person name="Tritt A."/>
            <person name="Yoshinaga Y."/>
            <person name="Zwiers L.-H."/>
            <person name="Turgeon B."/>
            <person name="Goodwin S."/>
            <person name="Spatafora J."/>
            <person name="Crous P."/>
            <person name="Grigoriev I."/>
        </authorList>
    </citation>
    <scope>NUCLEOTIDE SEQUENCE</scope>
    <source>
        <strain evidence="3 5">CBS 304.34</strain>
    </source>
</reference>
<keyword evidence="4" id="KW-1185">Reference proteome</keyword>
<keyword evidence="2" id="KW-0812">Transmembrane</keyword>
<dbReference type="GeneID" id="54461233"/>
<name>A0A6A6YFL0_9PEZI</name>
<accession>A0A6A6YFL0</accession>
<organism evidence="3">
    <name type="scientific">Mytilinidion resinicola</name>
    <dbReference type="NCBI Taxonomy" id="574789"/>
    <lineage>
        <taxon>Eukaryota</taxon>
        <taxon>Fungi</taxon>
        <taxon>Dikarya</taxon>
        <taxon>Ascomycota</taxon>
        <taxon>Pezizomycotina</taxon>
        <taxon>Dothideomycetes</taxon>
        <taxon>Pleosporomycetidae</taxon>
        <taxon>Mytilinidiales</taxon>
        <taxon>Mytilinidiaceae</taxon>
        <taxon>Mytilinidion</taxon>
    </lineage>
</organism>
<evidence type="ECO:0000256" key="2">
    <source>
        <dbReference type="SAM" id="Phobius"/>
    </source>
</evidence>
<dbReference type="RefSeq" id="XP_033574555.1">
    <property type="nucleotide sequence ID" value="XM_033720340.1"/>
</dbReference>
<dbReference type="Proteomes" id="UP000504636">
    <property type="component" value="Unplaced"/>
</dbReference>
<sequence>MGDHSQTTAGDAIIDIPTSTDTIVHHHHPDHHPPPYHEDPLPDMANDAAVMAPLNRIYQQYGTILVESPRDRRRRSQEESPAWQCFSFTVGCAMTGFTIFVLYRLFEAPHPW</sequence>
<gene>
    <name evidence="3 5" type="ORF">BDZ99DRAFT_464527</name>
</gene>
<feature type="compositionally biased region" description="Basic and acidic residues" evidence="1">
    <location>
        <begin position="31"/>
        <end position="40"/>
    </location>
</feature>
<feature type="region of interest" description="Disordered" evidence="1">
    <location>
        <begin position="1"/>
        <end position="44"/>
    </location>
</feature>
<keyword evidence="2" id="KW-1133">Transmembrane helix</keyword>
<reference evidence="5" key="3">
    <citation type="submission" date="2025-04" db="UniProtKB">
        <authorList>
            <consortium name="RefSeq"/>
        </authorList>
    </citation>
    <scope>IDENTIFICATION</scope>
    <source>
        <strain evidence="5">CBS 304.34</strain>
    </source>
</reference>
<evidence type="ECO:0000256" key="1">
    <source>
        <dbReference type="SAM" id="MobiDB-lite"/>
    </source>
</evidence>
<evidence type="ECO:0000313" key="3">
    <source>
        <dbReference type="EMBL" id="KAF2807591.1"/>
    </source>
</evidence>
<dbReference type="EMBL" id="MU003704">
    <property type="protein sequence ID" value="KAF2807591.1"/>
    <property type="molecule type" value="Genomic_DNA"/>
</dbReference>
<dbReference type="AlphaFoldDB" id="A0A6A6YFL0"/>
<proteinExistence type="predicted"/>
<reference evidence="5" key="2">
    <citation type="submission" date="2020-04" db="EMBL/GenBank/DDBJ databases">
        <authorList>
            <consortium name="NCBI Genome Project"/>
        </authorList>
    </citation>
    <scope>NUCLEOTIDE SEQUENCE</scope>
    <source>
        <strain evidence="5">CBS 304.34</strain>
    </source>
</reference>
<feature type="transmembrane region" description="Helical" evidence="2">
    <location>
        <begin position="82"/>
        <end position="106"/>
    </location>
</feature>
<keyword evidence="2" id="KW-0472">Membrane</keyword>